<name>A0AAD7AMP9_9AGAR</name>
<accession>A0AAD7AMP9</accession>
<dbReference type="Proteomes" id="UP001218218">
    <property type="component" value="Unassembled WGS sequence"/>
</dbReference>
<dbReference type="AlphaFoldDB" id="A0AAD7AMP9"/>
<comment type="caution">
    <text evidence="2">The sequence shown here is derived from an EMBL/GenBank/DDBJ whole genome shotgun (WGS) entry which is preliminary data.</text>
</comment>
<feature type="compositionally biased region" description="Polar residues" evidence="1">
    <location>
        <begin position="56"/>
        <end position="68"/>
    </location>
</feature>
<protein>
    <submittedName>
        <fullName evidence="2">Uncharacterized protein</fullName>
    </submittedName>
</protein>
<reference evidence="2" key="1">
    <citation type="submission" date="2023-03" db="EMBL/GenBank/DDBJ databases">
        <title>Massive genome expansion in bonnet fungi (Mycena s.s.) driven by repeated elements and novel gene families across ecological guilds.</title>
        <authorList>
            <consortium name="Lawrence Berkeley National Laboratory"/>
            <person name="Harder C.B."/>
            <person name="Miyauchi S."/>
            <person name="Viragh M."/>
            <person name="Kuo A."/>
            <person name="Thoen E."/>
            <person name="Andreopoulos B."/>
            <person name="Lu D."/>
            <person name="Skrede I."/>
            <person name="Drula E."/>
            <person name="Henrissat B."/>
            <person name="Morin E."/>
            <person name="Kohler A."/>
            <person name="Barry K."/>
            <person name="LaButti K."/>
            <person name="Morin E."/>
            <person name="Salamov A."/>
            <person name="Lipzen A."/>
            <person name="Mereny Z."/>
            <person name="Hegedus B."/>
            <person name="Baldrian P."/>
            <person name="Stursova M."/>
            <person name="Weitz H."/>
            <person name="Taylor A."/>
            <person name="Grigoriev I.V."/>
            <person name="Nagy L.G."/>
            <person name="Martin F."/>
            <person name="Kauserud H."/>
        </authorList>
    </citation>
    <scope>NUCLEOTIDE SEQUENCE</scope>
    <source>
        <strain evidence="2">CBHHK002</strain>
    </source>
</reference>
<dbReference type="EMBL" id="JARIHO010000004">
    <property type="protein sequence ID" value="KAJ7362947.1"/>
    <property type="molecule type" value="Genomic_DNA"/>
</dbReference>
<evidence type="ECO:0000313" key="3">
    <source>
        <dbReference type="Proteomes" id="UP001218218"/>
    </source>
</evidence>
<evidence type="ECO:0000256" key="1">
    <source>
        <dbReference type="SAM" id="MobiDB-lite"/>
    </source>
</evidence>
<sequence length="383" mass="43669">MGKEFANFEEERRGKQMGMSLHGVIAPPRSHFVKERLIILTRFLGNFRNCREGSTPPASRTHLGTTSQKKARENGESSNVLDVNLKGEEYEEYKDSLSKEERVDLIAQLVEYKVVKEHGICATNKAVALDTMQNTNEIEQINNLYAHTSVRAFLMFSHGHPDNPAMLRFVDSDNAHQLFQDTSVYDLVRKYELWCINLSRYKTNLRFAPEMNQRYGHGARQTRINVERHQEQNNPCCEQSEVTSNIVREKWGGEDGQGRQREMRPVISANMPELMIQMGFSAVKLNCADEIGHRETSRRGAGERKPEGEHCGAVGWLLILATLLMGSWSVEMQRKNREEQEGLDQMGMRPKKHKESRSFGAAHAQLRSIGHHGKSGKGYIVWG</sequence>
<evidence type="ECO:0000313" key="2">
    <source>
        <dbReference type="EMBL" id="KAJ7362947.1"/>
    </source>
</evidence>
<keyword evidence="3" id="KW-1185">Reference proteome</keyword>
<organism evidence="2 3">
    <name type="scientific">Mycena albidolilacea</name>
    <dbReference type="NCBI Taxonomy" id="1033008"/>
    <lineage>
        <taxon>Eukaryota</taxon>
        <taxon>Fungi</taxon>
        <taxon>Dikarya</taxon>
        <taxon>Basidiomycota</taxon>
        <taxon>Agaricomycotina</taxon>
        <taxon>Agaricomycetes</taxon>
        <taxon>Agaricomycetidae</taxon>
        <taxon>Agaricales</taxon>
        <taxon>Marasmiineae</taxon>
        <taxon>Mycenaceae</taxon>
        <taxon>Mycena</taxon>
    </lineage>
</organism>
<feature type="region of interest" description="Disordered" evidence="1">
    <location>
        <begin position="50"/>
        <end position="78"/>
    </location>
</feature>
<proteinExistence type="predicted"/>
<gene>
    <name evidence="2" type="ORF">DFH08DRAFT_799959</name>
</gene>